<proteinExistence type="predicted"/>
<dbReference type="HOGENOM" id="CLU_2868921_0_0_1"/>
<sequence length="64" mass="6966">MSFASSAHLPIAKSPPQLPQHPPVKFTLDHLLFVRAAPNRSPALYQGEPDSGVLPRVCSRLSYA</sequence>
<gene>
    <name evidence="2" type="ORF">SCLCIDRAFT_706142</name>
</gene>
<reference evidence="2 3" key="1">
    <citation type="submission" date="2014-04" db="EMBL/GenBank/DDBJ databases">
        <authorList>
            <consortium name="DOE Joint Genome Institute"/>
            <person name="Kuo A."/>
            <person name="Kohler A."/>
            <person name="Nagy L.G."/>
            <person name="Floudas D."/>
            <person name="Copeland A."/>
            <person name="Barry K.W."/>
            <person name="Cichocki N."/>
            <person name="Veneault-Fourrey C."/>
            <person name="LaButti K."/>
            <person name="Lindquist E.A."/>
            <person name="Lipzen A."/>
            <person name="Lundell T."/>
            <person name="Morin E."/>
            <person name="Murat C."/>
            <person name="Sun H."/>
            <person name="Tunlid A."/>
            <person name="Henrissat B."/>
            <person name="Grigoriev I.V."/>
            <person name="Hibbett D.S."/>
            <person name="Martin F."/>
            <person name="Nordberg H.P."/>
            <person name="Cantor M.N."/>
            <person name="Hua S.X."/>
        </authorList>
    </citation>
    <scope>NUCLEOTIDE SEQUENCE [LARGE SCALE GENOMIC DNA]</scope>
    <source>
        <strain evidence="2 3">Foug A</strain>
    </source>
</reference>
<reference evidence="3" key="2">
    <citation type="submission" date="2015-01" db="EMBL/GenBank/DDBJ databases">
        <title>Evolutionary Origins and Diversification of the Mycorrhizal Mutualists.</title>
        <authorList>
            <consortium name="DOE Joint Genome Institute"/>
            <consortium name="Mycorrhizal Genomics Consortium"/>
            <person name="Kohler A."/>
            <person name="Kuo A."/>
            <person name="Nagy L.G."/>
            <person name="Floudas D."/>
            <person name="Copeland A."/>
            <person name="Barry K.W."/>
            <person name="Cichocki N."/>
            <person name="Veneault-Fourrey C."/>
            <person name="LaButti K."/>
            <person name="Lindquist E.A."/>
            <person name="Lipzen A."/>
            <person name="Lundell T."/>
            <person name="Morin E."/>
            <person name="Murat C."/>
            <person name="Riley R."/>
            <person name="Ohm R."/>
            <person name="Sun H."/>
            <person name="Tunlid A."/>
            <person name="Henrissat B."/>
            <person name="Grigoriev I.V."/>
            <person name="Hibbett D.S."/>
            <person name="Martin F."/>
        </authorList>
    </citation>
    <scope>NUCLEOTIDE SEQUENCE [LARGE SCALE GENOMIC DNA]</scope>
    <source>
        <strain evidence="3">Foug A</strain>
    </source>
</reference>
<evidence type="ECO:0000313" key="3">
    <source>
        <dbReference type="Proteomes" id="UP000053989"/>
    </source>
</evidence>
<dbReference type="Proteomes" id="UP000053989">
    <property type="component" value="Unassembled WGS sequence"/>
</dbReference>
<organism evidence="2 3">
    <name type="scientific">Scleroderma citrinum Foug A</name>
    <dbReference type="NCBI Taxonomy" id="1036808"/>
    <lineage>
        <taxon>Eukaryota</taxon>
        <taxon>Fungi</taxon>
        <taxon>Dikarya</taxon>
        <taxon>Basidiomycota</taxon>
        <taxon>Agaricomycotina</taxon>
        <taxon>Agaricomycetes</taxon>
        <taxon>Agaricomycetidae</taxon>
        <taxon>Boletales</taxon>
        <taxon>Sclerodermatineae</taxon>
        <taxon>Sclerodermataceae</taxon>
        <taxon>Scleroderma</taxon>
    </lineage>
</organism>
<dbReference type="EMBL" id="KN822006">
    <property type="protein sequence ID" value="KIM69466.1"/>
    <property type="molecule type" value="Genomic_DNA"/>
</dbReference>
<name>A0A0C3ENM4_9AGAM</name>
<dbReference type="AlphaFoldDB" id="A0A0C3ENM4"/>
<evidence type="ECO:0000256" key="1">
    <source>
        <dbReference type="SAM" id="MobiDB-lite"/>
    </source>
</evidence>
<accession>A0A0C3ENM4</accession>
<dbReference type="InParanoid" id="A0A0C3ENM4"/>
<evidence type="ECO:0000313" key="2">
    <source>
        <dbReference type="EMBL" id="KIM69466.1"/>
    </source>
</evidence>
<feature type="region of interest" description="Disordered" evidence="1">
    <location>
        <begin position="1"/>
        <end position="23"/>
    </location>
</feature>
<protein>
    <submittedName>
        <fullName evidence="2">Uncharacterized protein</fullName>
    </submittedName>
</protein>
<keyword evidence="3" id="KW-1185">Reference proteome</keyword>